<sequence>MPIFFQITLSHLILVGSRIRLGNIRVKGATSILGCRLRGPFRLVDVSDYVKYSSFKNHSTVVVFLEQAVI</sequence>
<protein>
    <submittedName>
        <fullName evidence="1">Uncharacterized protein</fullName>
    </submittedName>
</protein>
<reference evidence="1" key="1">
    <citation type="journal article" date="2013" name="BMC Genomics">
        <title>Unscrambling butterfly oogenesis.</title>
        <authorList>
            <person name="Carter J.M."/>
            <person name="Baker S.C."/>
            <person name="Pink R."/>
            <person name="Carter D.R."/>
            <person name="Collins A."/>
            <person name="Tomlin J."/>
            <person name="Gibbs M."/>
            <person name="Breuker C.J."/>
        </authorList>
    </citation>
    <scope>NUCLEOTIDE SEQUENCE</scope>
    <source>
        <tissue evidence="1">Ovary</tissue>
    </source>
</reference>
<reference evidence="1" key="2">
    <citation type="submission" date="2013-05" db="EMBL/GenBank/DDBJ databases">
        <authorList>
            <person name="Carter J.-M."/>
            <person name="Baker S.C."/>
            <person name="Pink R."/>
            <person name="Carter D.R.F."/>
            <person name="Collins A."/>
            <person name="Tomlin J."/>
            <person name="Gibbs M."/>
            <person name="Breuker C.J."/>
        </authorList>
    </citation>
    <scope>NUCLEOTIDE SEQUENCE</scope>
    <source>
        <tissue evidence="1">Ovary</tissue>
    </source>
</reference>
<name>S4NW86_9NEOP</name>
<organism evidence="1">
    <name type="scientific">Pararge aegeria</name>
    <name type="common">speckled wood butterfly</name>
    <dbReference type="NCBI Taxonomy" id="116150"/>
    <lineage>
        <taxon>Eukaryota</taxon>
        <taxon>Metazoa</taxon>
        <taxon>Ecdysozoa</taxon>
        <taxon>Arthropoda</taxon>
        <taxon>Hexapoda</taxon>
        <taxon>Insecta</taxon>
        <taxon>Pterygota</taxon>
        <taxon>Neoptera</taxon>
        <taxon>Endopterygota</taxon>
        <taxon>Lepidoptera</taxon>
        <taxon>Glossata</taxon>
        <taxon>Ditrysia</taxon>
        <taxon>Papilionoidea</taxon>
        <taxon>Nymphalidae</taxon>
        <taxon>Satyrinae</taxon>
        <taxon>Satyrini</taxon>
        <taxon>Parargina</taxon>
        <taxon>Pararge</taxon>
    </lineage>
</organism>
<dbReference type="AlphaFoldDB" id="S4NW86"/>
<proteinExistence type="predicted"/>
<dbReference type="EMBL" id="GAIX01012677">
    <property type="protein sequence ID" value="JAA79883.1"/>
    <property type="molecule type" value="Transcribed_RNA"/>
</dbReference>
<evidence type="ECO:0000313" key="1">
    <source>
        <dbReference type="EMBL" id="JAA79883.1"/>
    </source>
</evidence>
<accession>S4NW86</accession>